<dbReference type="OrthoDB" id="10549473at2759"/>
<feature type="region of interest" description="Disordered" evidence="1">
    <location>
        <begin position="44"/>
        <end position="86"/>
    </location>
</feature>
<organism evidence="3 4">
    <name type="scientific">Cyanidiococcus yangmingshanensis</name>
    <dbReference type="NCBI Taxonomy" id="2690220"/>
    <lineage>
        <taxon>Eukaryota</taxon>
        <taxon>Rhodophyta</taxon>
        <taxon>Bangiophyceae</taxon>
        <taxon>Cyanidiales</taxon>
        <taxon>Cyanidiaceae</taxon>
        <taxon>Cyanidiococcus</taxon>
    </lineage>
</organism>
<dbReference type="AlphaFoldDB" id="A0A7J7IJP4"/>
<dbReference type="Proteomes" id="UP000530660">
    <property type="component" value="Unassembled WGS sequence"/>
</dbReference>
<keyword evidence="2" id="KW-0812">Transmembrane</keyword>
<evidence type="ECO:0000313" key="4">
    <source>
        <dbReference type="Proteomes" id="UP000530660"/>
    </source>
</evidence>
<keyword evidence="2" id="KW-0472">Membrane</keyword>
<name>A0A7J7IJP4_9RHOD</name>
<evidence type="ECO:0000256" key="1">
    <source>
        <dbReference type="SAM" id="MobiDB-lite"/>
    </source>
</evidence>
<reference evidence="3 4" key="1">
    <citation type="journal article" date="2020" name="J. Phycol.">
        <title>Comparative genome analysis reveals Cyanidiococcus gen. nov., a new extremophilic red algal genus sister to Cyanidioschyzon (Cyanidioschyzonaceae, Rhodophyta).</title>
        <authorList>
            <person name="Liu S.-L."/>
            <person name="Chiang Y.-R."/>
            <person name="Yoon H.S."/>
            <person name="Fu H.-Y."/>
        </authorList>
    </citation>
    <scope>NUCLEOTIDE SEQUENCE [LARGE SCALE GENOMIC DNA]</scope>
    <source>
        <strain evidence="3 4">THAL066</strain>
    </source>
</reference>
<feature type="transmembrane region" description="Helical" evidence="2">
    <location>
        <begin position="128"/>
        <end position="153"/>
    </location>
</feature>
<keyword evidence="2" id="KW-1133">Transmembrane helix</keyword>
<sequence>MRRPLQKKEGASRSSGGICWRYENLARAAWLRARRRWLVSCNDEPRDRSASQSLPSSEPTQEQSTQEESQGQERDASAQKSTAGAHGMVATIKHRSRLFLRRTRALLSELFALRGPMLRRYFTEYAWFMLTIGLRLLVLILVALLSPIIYAFVRLLPRWKKQTLWAEPSWPRRVCFIGGANAPLLRQIAAEMCSGALPASKTNTVDIHTSSPAIQIGWVDTRLDALEDARASCTALTDNVHFRLLHLVDLDLQSPTIRQSVLALREELGAFDMVVIAAALESQADSLLTKDLMSSARVIQSPSSNHGSRFDIIRMATDISYRRIILAGSVASELIGEHGHVVYVTGTTRRIGYPLHPWVWLENAWRAVRRHALSERRVARPMHKHISSITVPAAYAIEPDSILTECMMAWSSTESTRSSAAASLSNTSSVASTSGTPSARAFASPTRDSLSDLARCAVSRILLGEPEVVIPFPSALLLLLDETIPILVLEILRATAQKMNGAADAGMSSR</sequence>
<dbReference type="EMBL" id="VWRR01000007">
    <property type="protein sequence ID" value="KAF6003293.1"/>
    <property type="molecule type" value="Genomic_DNA"/>
</dbReference>
<evidence type="ECO:0000313" key="3">
    <source>
        <dbReference type="EMBL" id="KAF6003293.1"/>
    </source>
</evidence>
<evidence type="ECO:0000256" key="2">
    <source>
        <dbReference type="SAM" id="Phobius"/>
    </source>
</evidence>
<gene>
    <name evidence="3" type="ORF">F1559_002856</name>
</gene>
<keyword evidence="4" id="KW-1185">Reference proteome</keyword>
<feature type="compositionally biased region" description="Low complexity" evidence="1">
    <location>
        <begin position="55"/>
        <end position="69"/>
    </location>
</feature>
<accession>A0A7J7IJP4</accession>
<protein>
    <submittedName>
        <fullName evidence="3">Uncharacterized protein</fullName>
    </submittedName>
</protein>
<proteinExistence type="predicted"/>
<comment type="caution">
    <text evidence="3">The sequence shown here is derived from an EMBL/GenBank/DDBJ whole genome shotgun (WGS) entry which is preliminary data.</text>
</comment>